<dbReference type="AlphaFoldDB" id="A0A845REL8"/>
<sequence>MKKSLGKKLHTFFEKKVCQKTLVGCAANSGVAPGIFTGCAANSGVGRCVYTGCAANSGAGAAQKQVIPCAEVLAGKEMPKIKGSRGLR</sequence>
<gene>
    <name evidence="1" type="ORF">D3Z39_03915</name>
</gene>
<protein>
    <submittedName>
        <fullName evidence="1">Uncharacterized protein</fullName>
    </submittedName>
</protein>
<organism evidence="1 2">
    <name type="scientific">Anaerotruncus colihominis</name>
    <dbReference type="NCBI Taxonomy" id="169435"/>
    <lineage>
        <taxon>Bacteria</taxon>
        <taxon>Bacillati</taxon>
        <taxon>Bacillota</taxon>
        <taxon>Clostridia</taxon>
        <taxon>Eubacteriales</taxon>
        <taxon>Oscillospiraceae</taxon>
        <taxon>Anaerotruncus</taxon>
    </lineage>
</organism>
<dbReference type="Proteomes" id="UP000446348">
    <property type="component" value="Unassembled WGS sequence"/>
</dbReference>
<comment type="caution">
    <text evidence="1">The sequence shown here is derived from an EMBL/GenBank/DDBJ whole genome shotgun (WGS) entry which is preliminary data.</text>
</comment>
<accession>A0A845REL8</accession>
<dbReference type="EMBL" id="QXWZ01000004">
    <property type="protein sequence ID" value="NBI78029.1"/>
    <property type="molecule type" value="Genomic_DNA"/>
</dbReference>
<evidence type="ECO:0000313" key="2">
    <source>
        <dbReference type="Proteomes" id="UP000446348"/>
    </source>
</evidence>
<reference evidence="1 2" key="1">
    <citation type="submission" date="2018-08" db="EMBL/GenBank/DDBJ databases">
        <title>Murine metabolic-syndrome-specific gut microbial biobank.</title>
        <authorList>
            <person name="Liu C."/>
        </authorList>
    </citation>
    <scope>NUCLEOTIDE SEQUENCE [LARGE SCALE GENOMIC DNA]</scope>
    <source>
        <strain evidence="1 2">X69</strain>
    </source>
</reference>
<name>A0A845REL8_9FIRM</name>
<proteinExistence type="predicted"/>
<evidence type="ECO:0000313" key="1">
    <source>
        <dbReference type="EMBL" id="NBI78029.1"/>
    </source>
</evidence>